<reference evidence="6 7" key="1">
    <citation type="journal article" date="2011" name="Proc. Natl. Acad. Sci. U.S.A.">
        <title>Comparative genomics of xylose-fermenting fungi for enhanced biofuel production.</title>
        <authorList>
            <person name="Wohlbach D.J."/>
            <person name="Kuo A."/>
            <person name="Sato T.K."/>
            <person name="Potts K.M."/>
            <person name="Salamov A.A."/>
            <person name="LaButti K.M."/>
            <person name="Sun H."/>
            <person name="Clum A."/>
            <person name="Pangilinan J.L."/>
            <person name="Lindquist E.A."/>
            <person name="Lucas S."/>
            <person name="Lapidus A."/>
            <person name="Jin M."/>
            <person name="Gunawan C."/>
            <person name="Balan V."/>
            <person name="Dale B.E."/>
            <person name="Jeffries T.W."/>
            <person name="Zinkel R."/>
            <person name="Barry K.W."/>
            <person name="Grigoriev I.V."/>
            <person name="Gasch A.P."/>
        </authorList>
    </citation>
    <scope>NUCLEOTIDE SEQUENCE [LARGE SCALE GENOMIC DNA]</scope>
    <source>
        <strain evidence="7">NRRL Y-27907 / 11-Y1</strain>
    </source>
</reference>
<evidence type="ECO:0000313" key="7">
    <source>
        <dbReference type="Proteomes" id="UP000000709"/>
    </source>
</evidence>
<comment type="similarity">
    <text evidence="3">Belongs to the translin family.</text>
</comment>
<dbReference type="CDD" id="cd14820">
    <property type="entry name" value="TRAX"/>
    <property type="match status" value="1"/>
</dbReference>
<dbReference type="SUPFAM" id="SSF74784">
    <property type="entry name" value="Translin"/>
    <property type="match status" value="1"/>
</dbReference>
<dbReference type="GO" id="GO:0005634">
    <property type="term" value="C:nucleus"/>
    <property type="evidence" value="ECO:0007669"/>
    <property type="project" value="UniProtKB-SubCell"/>
</dbReference>
<dbReference type="KEGG" id="spaa:SPAPADRAFT_69925"/>
<keyword evidence="7" id="KW-1185">Reference proteome</keyword>
<dbReference type="HOGENOM" id="CLU_067225_2_1_1"/>
<dbReference type="InParanoid" id="G3AEV2"/>
<gene>
    <name evidence="6" type="ORF">SPAPADRAFT_69925</name>
</gene>
<organism evidence="7">
    <name type="scientific">Spathaspora passalidarum (strain NRRL Y-27907 / 11-Y1)</name>
    <dbReference type="NCBI Taxonomy" id="619300"/>
    <lineage>
        <taxon>Eukaryota</taxon>
        <taxon>Fungi</taxon>
        <taxon>Dikarya</taxon>
        <taxon>Ascomycota</taxon>
        <taxon>Saccharomycotina</taxon>
        <taxon>Pichiomycetes</taxon>
        <taxon>Debaryomycetaceae</taxon>
        <taxon>Spathaspora</taxon>
    </lineage>
</organism>
<accession>G3AEV2</accession>
<dbReference type="InterPro" id="IPR036081">
    <property type="entry name" value="Translin_sf"/>
</dbReference>
<evidence type="ECO:0000256" key="1">
    <source>
        <dbReference type="ARBA" id="ARBA00004123"/>
    </source>
</evidence>
<dbReference type="GeneID" id="18875296"/>
<dbReference type="InterPro" id="IPR002848">
    <property type="entry name" value="Translin_fam"/>
</dbReference>
<dbReference type="Pfam" id="PF01997">
    <property type="entry name" value="Translin"/>
    <property type="match status" value="1"/>
</dbReference>
<dbReference type="Gene3D" id="1.20.58.200">
    <property type="entry name" value="Translin, domain 2"/>
    <property type="match status" value="1"/>
</dbReference>
<dbReference type="InterPro" id="IPR016068">
    <property type="entry name" value="Translin_N"/>
</dbReference>
<dbReference type="PANTHER" id="PTHR10741">
    <property type="entry name" value="TRANSLIN AND TRANSLIN ASSOCIATED PROTEIN X"/>
    <property type="match status" value="1"/>
</dbReference>
<sequence length="269" mass="31472">MSEQYMQDIFIPSKEYLHKKQDEREELIRIGRDITSYSKKAIFSLHRTFSENNDKVKDLSELVKHLQLLGTRLSQLKTIYDCNIALRGSVAGPVEELIEFFTFGHFVANRRLLEYKQFITYIKILLNATTEPEPYQAILESLFFNIDIPNKYESEVEVTFIDIGDYLMGLFDCTGEIMRSSIQHSSGFTGTLQLETTERQYRYLQDLYQQFTILTQKYPGISIHRGVFDNESRSKGNYSFMKKLEVFNNSIRKIETTLLDILISDKETI</sequence>
<dbReference type="InterPro" id="IPR016069">
    <property type="entry name" value="Translin_C"/>
</dbReference>
<dbReference type="GO" id="GO:0005737">
    <property type="term" value="C:cytoplasm"/>
    <property type="evidence" value="ECO:0007669"/>
    <property type="project" value="UniProtKB-SubCell"/>
</dbReference>
<dbReference type="OMA" id="CTGEIMR"/>
<keyword evidence="5" id="KW-0539">Nucleus</keyword>
<name>G3AEV2_SPAPN</name>
<dbReference type="RefSeq" id="XP_007373194.1">
    <property type="nucleotide sequence ID" value="XM_007373132.1"/>
</dbReference>
<dbReference type="Gene3D" id="1.20.58.190">
    <property type="entry name" value="Translin, domain 1"/>
    <property type="match status" value="1"/>
</dbReference>
<proteinExistence type="inferred from homology"/>
<evidence type="ECO:0000256" key="2">
    <source>
        <dbReference type="ARBA" id="ARBA00004496"/>
    </source>
</evidence>
<evidence type="ECO:0000256" key="4">
    <source>
        <dbReference type="ARBA" id="ARBA00022490"/>
    </source>
</evidence>
<comment type="subcellular location">
    <subcellularLocation>
        <location evidence="2">Cytoplasm</location>
    </subcellularLocation>
    <subcellularLocation>
        <location evidence="1">Nucleus</location>
    </subcellularLocation>
</comment>
<evidence type="ECO:0000256" key="3">
    <source>
        <dbReference type="ARBA" id="ARBA00005902"/>
    </source>
</evidence>
<dbReference type="Proteomes" id="UP000000709">
    <property type="component" value="Unassembled WGS sequence"/>
</dbReference>
<evidence type="ECO:0000313" key="6">
    <source>
        <dbReference type="EMBL" id="EGW35782.1"/>
    </source>
</evidence>
<dbReference type="AlphaFoldDB" id="G3AEV2"/>
<dbReference type="EMBL" id="GL996499">
    <property type="protein sequence ID" value="EGW35782.1"/>
    <property type="molecule type" value="Genomic_DNA"/>
</dbReference>
<evidence type="ECO:0008006" key="8">
    <source>
        <dbReference type="Google" id="ProtNLM"/>
    </source>
</evidence>
<keyword evidence="4" id="KW-0963">Cytoplasm</keyword>
<evidence type="ECO:0000256" key="5">
    <source>
        <dbReference type="ARBA" id="ARBA00023242"/>
    </source>
</evidence>
<protein>
    <recommendedName>
        <fullName evidence="8">Translin</fullName>
    </recommendedName>
</protein>
<dbReference type="eggNOG" id="KOG3066">
    <property type="taxonomic scope" value="Eukaryota"/>
</dbReference>
<dbReference type="STRING" id="619300.G3AEV2"/>
<dbReference type="GO" id="GO:0043565">
    <property type="term" value="F:sequence-specific DNA binding"/>
    <property type="evidence" value="ECO:0007669"/>
    <property type="project" value="InterPro"/>
</dbReference>